<feature type="transmembrane region" description="Helical" evidence="1">
    <location>
        <begin position="187"/>
        <end position="204"/>
    </location>
</feature>
<feature type="transmembrane region" description="Helical" evidence="1">
    <location>
        <begin position="407"/>
        <end position="425"/>
    </location>
</feature>
<comment type="caution">
    <text evidence="2">The sequence shown here is derived from an EMBL/GenBank/DDBJ whole genome shotgun (WGS) entry which is preliminary data.</text>
</comment>
<feature type="transmembrane region" description="Helical" evidence="1">
    <location>
        <begin position="239"/>
        <end position="259"/>
    </location>
</feature>
<feature type="transmembrane region" description="Helical" evidence="1">
    <location>
        <begin position="298"/>
        <end position="315"/>
    </location>
</feature>
<gene>
    <name evidence="2" type="ORF">IV45_GL001429</name>
</gene>
<feature type="transmembrane region" description="Helical" evidence="1">
    <location>
        <begin position="355"/>
        <end position="378"/>
    </location>
</feature>
<dbReference type="Proteomes" id="UP000050934">
    <property type="component" value="Unassembled WGS sequence"/>
</dbReference>
<proteinExistence type="predicted"/>
<name>A0A0R2I292_9LACO</name>
<evidence type="ECO:0008006" key="4">
    <source>
        <dbReference type="Google" id="ProtNLM"/>
    </source>
</evidence>
<dbReference type="EMBL" id="JQBW01000005">
    <property type="protein sequence ID" value="KRN59281.1"/>
    <property type="molecule type" value="Genomic_DNA"/>
</dbReference>
<dbReference type="RefSeq" id="WP_057740042.1">
    <property type="nucleotide sequence ID" value="NZ_JQBW01000005.1"/>
</dbReference>
<evidence type="ECO:0000313" key="3">
    <source>
        <dbReference type="Proteomes" id="UP000050934"/>
    </source>
</evidence>
<keyword evidence="1" id="KW-0812">Transmembrane</keyword>
<feature type="transmembrane region" description="Helical" evidence="1">
    <location>
        <begin position="12"/>
        <end position="29"/>
    </location>
</feature>
<dbReference type="OrthoDB" id="2298488at2"/>
<evidence type="ECO:0000313" key="2">
    <source>
        <dbReference type="EMBL" id="KRN59281.1"/>
    </source>
</evidence>
<feature type="transmembrane region" description="Helical" evidence="1">
    <location>
        <begin position="121"/>
        <end position="143"/>
    </location>
</feature>
<keyword evidence="3" id="KW-1185">Reference proteome</keyword>
<accession>A0A0R2I292</accession>
<organism evidence="2 3">
    <name type="scientific">Limosilactobacillus secaliphilus</name>
    <dbReference type="NCBI Taxonomy" id="396268"/>
    <lineage>
        <taxon>Bacteria</taxon>
        <taxon>Bacillati</taxon>
        <taxon>Bacillota</taxon>
        <taxon>Bacilli</taxon>
        <taxon>Lactobacillales</taxon>
        <taxon>Lactobacillaceae</taxon>
        <taxon>Limosilactobacillus</taxon>
    </lineage>
</organism>
<keyword evidence="1" id="KW-0472">Membrane</keyword>
<dbReference type="STRING" id="396268.IV45_GL001429"/>
<feature type="transmembrane region" description="Helical" evidence="1">
    <location>
        <begin position="35"/>
        <end position="55"/>
    </location>
</feature>
<reference evidence="2 3" key="1">
    <citation type="journal article" date="2015" name="Genome Announc.">
        <title>Expanding the biotechnology potential of lactobacilli through comparative genomics of 213 strains and associated genera.</title>
        <authorList>
            <person name="Sun Z."/>
            <person name="Harris H.M."/>
            <person name="McCann A."/>
            <person name="Guo C."/>
            <person name="Argimon S."/>
            <person name="Zhang W."/>
            <person name="Yang X."/>
            <person name="Jeffery I.B."/>
            <person name="Cooney J.C."/>
            <person name="Kagawa T.F."/>
            <person name="Liu W."/>
            <person name="Song Y."/>
            <person name="Salvetti E."/>
            <person name="Wrobel A."/>
            <person name="Rasinkangas P."/>
            <person name="Parkhill J."/>
            <person name="Rea M.C."/>
            <person name="O'Sullivan O."/>
            <person name="Ritari J."/>
            <person name="Douillard F.P."/>
            <person name="Paul Ross R."/>
            <person name="Yang R."/>
            <person name="Briner A.E."/>
            <person name="Felis G.E."/>
            <person name="de Vos W.M."/>
            <person name="Barrangou R."/>
            <person name="Klaenhammer T.R."/>
            <person name="Caufield P.W."/>
            <person name="Cui Y."/>
            <person name="Zhang H."/>
            <person name="O'Toole P.W."/>
        </authorList>
    </citation>
    <scope>NUCLEOTIDE SEQUENCE [LARGE SCALE GENOMIC DNA]</scope>
    <source>
        <strain evidence="2 3">DSM 17896</strain>
    </source>
</reference>
<sequence>MKRWLLINQEALNFGYLALPTMLLVLFFSDQGRTVAGALPVIFFYVFAKTIPFVWRSIGPIQQAWKLLRLDSMLIIIGTLLILIPSFVEAGATILGCGIGTLPAAYQTVRDQLKLEGRWPVKGTAFSAIGELLLLIIGGFALSKWHWEAFVLELLLVELGSMDVVWKLPNPWPKQTQIGSGRISWRQMLSAILVFLMAFAARGLKQTGLMMLVWLLLAMWLIMLAGFSQLQKKTPTYRMWTFIVGAINSGFMIYNVFALDASGKQNLLIAAFLSFILGLVGGLIGVAKLKWLRDRRHLSSLLIISGICLLIPNDLVYLSGFFLLVASGSAINTIVWHFYQADQRIAINNQRFIRLYYNVLGSISAQVCLLAIIVFVNFTYNRRPRQILQIYYQHLHQAGGNLATPLWWVRVIGVIILAIVMIICWPRLEKFVTNDTQSKDIKR</sequence>
<keyword evidence="1" id="KW-1133">Transmembrane helix</keyword>
<feature type="transmembrane region" description="Helical" evidence="1">
    <location>
        <begin position="321"/>
        <end position="339"/>
    </location>
</feature>
<dbReference type="AlphaFoldDB" id="A0A0R2I292"/>
<protein>
    <recommendedName>
        <fullName evidence="4">MFS transporter</fullName>
    </recommendedName>
</protein>
<dbReference type="PATRIC" id="fig|396268.3.peg.1450"/>
<feature type="transmembrane region" description="Helical" evidence="1">
    <location>
        <begin position="265"/>
        <end position="286"/>
    </location>
</feature>
<feature type="transmembrane region" description="Helical" evidence="1">
    <location>
        <begin position="210"/>
        <end position="227"/>
    </location>
</feature>
<evidence type="ECO:0000256" key="1">
    <source>
        <dbReference type="SAM" id="Phobius"/>
    </source>
</evidence>